<dbReference type="InterPro" id="IPR023849">
    <property type="entry name" value="TQXA_dom"/>
</dbReference>
<evidence type="ECO:0000256" key="3">
    <source>
        <dbReference type="SAM" id="SignalP"/>
    </source>
</evidence>
<dbReference type="AlphaFoldDB" id="A0A3P7PNR8"/>
<feature type="chain" id="PRO_5018031430" description="Thioester domain-containing protein" evidence="3">
    <location>
        <begin position="31"/>
        <end position="486"/>
    </location>
</feature>
<feature type="compositionally biased region" description="Basic and acidic residues" evidence="1">
    <location>
        <begin position="396"/>
        <end position="407"/>
    </location>
</feature>
<dbReference type="RefSeq" id="WP_125135709.1">
    <property type="nucleotide sequence ID" value="NZ_LR130778.1"/>
</dbReference>
<feature type="signal peptide" evidence="3">
    <location>
        <begin position="1"/>
        <end position="30"/>
    </location>
</feature>
<evidence type="ECO:0000313" key="6">
    <source>
        <dbReference type="Proteomes" id="UP000279029"/>
    </source>
</evidence>
<keyword evidence="2" id="KW-1133">Transmembrane helix</keyword>
<dbReference type="Proteomes" id="UP000279029">
    <property type="component" value="Chromosome"/>
</dbReference>
<accession>A0A3P7PNR8</accession>
<reference evidence="5 6" key="1">
    <citation type="submission" date="2018-09" db="EMBL/GenBank/DDBJ databases">
        <authorList>
            <person name="Postec A."/>
        </authorList>
    </citation>
    <scope>NUCLEOTIDE SEQUENCE [LARGE SCALE GENOMIC DNA]</scope>
    <source>
        <strain evidence="5">70B-A</strain>
    </source>
</reference>
<feature type="transmembrane region" description="Helical" evidence="2">
    <location>
        <begin position="464"/>
        <end position="481"/>
    </location>
</feature>
<evidence type="ECO:0000313" key="5">
    <source>
        <dbReference type="EMBL" id="VDN46147.1"/>
    </source>
</evidence>
<evidence type="ECO:0000256" key="1">
    <source>
        <dbReference type="SAM" id="MobiDB-lite"/>
    </source>
</evidence>
<dbReference type="InterPro" id="IPR013552">
    <property type="entry name" value="Thioester_dom"/>
</dbReference>
<feature type="compositionally biased region" description="Acidic residues" evidence="1">
    <location>
        <begin position="408"/>
        <end position="427"/>
    </location>
</feature>
<dbReference type="KEGG" id="cbar:PATL70BA_0301"/>
<evidence type="ECO:0000259" key="4">
    <source>
        <dbReference type="Pfam" id="PF08341"/>
    </source>
</evidence>
<organism evidence="5 6">
    <name type="scientific">Petrocella atlantisensis</name>
    <dbReference type="NCBI Taxonomy" id="2173034"/>
    <lineage>
        <taxon>Bacteria</taxon>
        <taxon>Bacillati</taxon>
        <taxon>Bacillota</taxon>
        <taxon>Clostridia</taxon>
        <taxon>Lachnospirales</taxon>
        <taxon>Vallitaleaceae</taxon>
        <taxon>Petrocella</taxon>
    </lineage>
</organism>
<sequence>MKNYKLKKKVSLVISSILIMSLLISTSAFGADYKWNQEPNGYEQGDDTYDAFVFNLFATSSGKLLQAYCLDYETFIMEDAVYDRITALGNSNNEQKVRAILGHSYPYLSLSEIQDDLDEAGVVLDNPLSEGVLITATQYAVWFYTNGTPMYSPVADPDITTLYNYFKDLNPLESPDEYEAIITSPSYGRSGGVVTLNFDYYIQLSDGTKVDTEDLDVALTYNKTILTEDFTTNADLSVSVVLTVSESELPANENFRISLEGVLIEAYEMTGSITELVPIEVEEEEEEEVNEDESNEEEGSGDEGTGDEGTGDESTGEEGNGDEGTEEEGNGDEGTEEEGNGDEGEDEGDIAARVSDDSERTFTTATEDEAFEEVIIESQDLVFADDEEITTYRDFSYTRRNRDRDPDPDPDPDPEPDPEPEPDEIELPDEIVEIPEAVPTPEEIILDEVVVIPQALPETSGTPIGLLMLLGTSVSGLGLYIKKQNK</sequence>
<feature type="region of interest" description="Disordered" evidence="1">
    <location>
        <begin position="277"/>
        <end position="369"/>
    </location>
</feature>
<keyword evidence="6" id="KW-1185">Reference proteome</keyword>
<evidence type="ECO:0000256" key="2">
    <source>
        <dbReference type="SAM" id="Phobius"/>
    </source>
</evidence>
<keyword evidence="3" id="KW-0732">Signal</keyword>
<dbReference type="NCBIfam" id="TIGR03934">
    <property type="entry name" value="TQXA_dom"/>
    <property type="match status" value="1"/>
</dbReference>
<keyword evidence="2" id="KW-0472">Membrane</keyword>
<gene>
    <name evidence="5" type="ORF">PATL70BA_0301</name>
</gene>
<protein>
    <recommendedName>
        <fullName evidence="4">Thioester domain-containing protein</fullName>
    </recommendedName>
</protein>
<dbReference type="EMBL" id="LR130778">
    <property type="protein sequence ID" value="VDN46147.1"/>
    <property type="molecule type" value="Genomic_DNA"/>
</dbReference>
<dbReference type="Pfam" id="PF08341">
    <property type="entry name" value="TED"/>
    <property type="match status" value="1"/>
</dbReference>
<proteinExistence type="predicted"/>
<feature type="region of interest" description="Disordered" evidence="1">
    <location>
        <begin position="382"/>
        <end position="427"/>
    </location>
</feature>
<dbReference type="OrthoDB" id="3265073at2"/>
<feature type="domain" description="Thioester" evidence="4">
    <location>
        <begin position="67"/>
        <end position="165"/>
    </location>
</feature>
<name>A0A3P7PNR8_9FIRM</name>
<feature type="compositionally biased region" description="Acidic residues" evidence="1">
    <location>
        <begin position="280"/>
        <end position="349"/>
    </location>
</feature>
<keyword evidence="2" id="KW-0812">Transmembrane</keyword>